<dbReference type="AlphaFoldDB" id="A0A2T6CHI1"/>
<comment type="caution">
    <text evidence="1">The sequence shown here is derived from an EMBL/GenBank/DDBJ whole genome shotgun (WGS) entry which is preliminary data.</text>
</comment>
<proteinExistence type="predicted"/>
<dbReference type="RefSeq" id="WP_025049156.1">
    <property type="nucleotide sequence ID" value="NZ_QBKU01000002.1"/>
</dbReference>
<evidence type="ECO:0008006" key="3">
    <source>
        <dbReference type="Google" id="ProtNLM"/>
    </source>
</evidence>
<reference evidence="1 2" key="1">
    <citation type="submission" date="2018-04" db="EMBL/GenBank/DDBJ databases">
        <title>Genomic Encyclopedia of Archaeal and Bacterial Type Strains, Phase II (KMG-II): from individual species to whole genera.</title>
        <authorList>
            <person name="Goeker M."/>
        </authorList>
    </citation>
    <scope>NUCLEOTIDE SEQUENCE [LARGE SCALE GENOMIC DNA]</scope>
    <source>
        <strain evidence="1 2">DSM 12244</strain>
    </source>
</reference>
<dbReference type="OrthoDB" id="7867818at2"/>
<evidence type="ECO:0000313" key="1">
    <source>
        <dbReference type="EMBL" id="PTX74948.1"/>
    </source>
</evidence>
<dbReference type="EMBL" id="QBKU01000002">
    <property type="protein sequence ID" value="PTX74948.1"/>
    <property type="molecule type" value="Genomic_DNA"/>
</dbReference>
<name>A0A2T6CHI1_9RHOB</name>
<gene>
    <name evidence="1" type="ORF">C8N31_10249</name>
</gene>
<evidence type="ECO:0000313" key="2">
    <source>
        <dbReference type="Proteomes" id="UP000244092"/>
    </source>
</evidence>
<protein>
    <recommendedName>
        <fullName evidence="3">N-(5'-phosphoribosyl)anthranilate isomerase</fullName>
    </recommendedName>
</protein>
<organism evidence="1 2">
    <name type="scientific">Sulfitobacter mediterraneus</name>
    <dbReference type="NCBI Taxonomy" id="83219"/>
    <lineage>
        <taxon>Bacteria</taxon>
        <taxon>Pseudomonadati</taxon>
        <taxon>Pseudomonadota</taxon>
        <taxon>Alphaproteobacteria</taxon>
        <taxon>Rhodobacterales</taxon>
        <taxon>Roseobacteraceae</taxon>
        <taxon>Sulfitobacter</taxon>
    </lineage>
</organism>
<accession>A0A2T6CHI1</accession>
<sequence length="79" mass="9116">MTLPNELTPQHWITHVFSAKSAREGGVVRRKIRDIERYVGLDAFLEELHRRGYHAVENAGQLVIFCNQQPVRIMTGPIF</sequence>
<dbReference type="Proteomes" id="UP000244092">
    <property type="component" value="Unassembled WGS sequence"/>
</dbReference>